<dbReference type="AlphaFoldDB" id="A0A0G0Q0T3"/>
<dbReference type="EMBL" id="LBXO01000078">
    <property type="protein sequence ID" value="KKR30971.1"/>
    <property type="molecule type" value="Genomic_DNA"/>
</dbReference>
<comment type="caution">
    <text evidence="1">The sequence shown here is derived from an EMBL/GenBank/DDBJ whole genome shotgun (WGS) entry which is preliminary data.</text>
</comment>
<reference evidence="1 2" key="1">
    <citation type="journal article" date="2015" name="Nature">
        <title>rRNA introns, odd ribosomes, and small enigmatic genomes across a large radiation of phyla.</title>
        <authorList>
            <person name="Brown C.T."/>
            <person name="Hug L.A."/>
            <person name="Thomas B.C."/>
            <person name="Sharon I."/>
            <person name="Castelle C.J."/>
            <person name="Singh A."/>
            <person name="Wilkins M.J."/>
            <person name="Williams K.H."/>
            <person name="Banfield J.F."/>
        </authorList>
    </citation>
    <scope>NUCLEOTIDE SEQUENCE [LARGE SCALE GENOMIC DNA]</scope>
</reference>
<name>A0A0G0Q0T3_9BACT</name>
<accession>A0A0G0Q0T3</accession>
<organism evidence="1 2">
    <name type="scientific">Candidatus Falkowbacteria bacterium GW2011_GWF2_39_8</name>
    <dbReference type="NCBI Taxonomy" id="1618642"/>
    <lineage>
        <taxon>Bacteria</taxon>
        <taxon>Candidatus Falkowiibacteriota</taxon>
    </lineage>
</organism>
<sequence length="274" mass="31868">MKPFSISPEYYYNHHEDIQKREIPESLTERIGSTEFDAEGKIELKNSILDLSIVYGKELEAVNLAKGSEIYKKEDDDNWRMLHELKLNDCKGNELDLSPYLDKYRTAFLIKTNKKNGGRFFFDDSYQPAITVRADVLSMNGIITLLHEIGHLELINKQVKTGPDKNYYYSRAVSYIKTFNKKLFTKEERENPDFLEYIASYVLQTERDAWAFCLNKLRPFIRAGSINKEDILVMAHDWALQSYNDRLNSTLNPSLIESIKMKLVGSINTLLNRT</sequence>
<dbReference type="Proteomes" id="UP000034137">
    <property type="component" value="Unassembled WGS sequence"/>
</dbReference>
<evidence type="ECO:0000313" key="1">
    <source>
        <dbReference type="EMBL" id="KKR30971.1"/>
    </source>
</evidence>
<evidence type="ECO:0000313" key="2">
    <source>
        <dbReference type="Proteomes" id="UP000034137"/>
    </source>
</evidence>
<proteinExistence type="predicted"/>
<gene>
    <name evidence="1" type="ORF">UT64_C0078G0001</name>
</gene>
<protein>
    <submittedName>
        <fullName evidence="1">Uncharacterized protein</fullName>
    </submittedName>
</protein>